<accession>A0A0N9MSP4</accession>
<feature type="transmembrane region" description="Helical" evidence="6">
    <location>
        <begin position="258"/>
        <end position="285"/>
    </location>
</feature>
<feature type="transmembrane region" description="Helical" evidence="6">
    <location>
        <begin position="168"/>
        <end position="190"/>
    </location>
</feature>
<dbReference type="PATRIC" id="fig|1136941.3.peg.3797"/>
<dbReference type="EMBL" id="CP011853">
    <property type="protein sequence ID" value="ALG86129.1"/>
    <property type="molecule type" value="Genomic_DNA"/>
</dbReference>
<feature type="transmembrane region" description="Helical" evidence="6">
    <location>
        <begin position="129"/>
        <end position="148"/>
    </location>
</feature>
<keyword evidence="2" id="KW-1003">Cell membrane</keyword>
<evidence type="ECO:0000256" key="3">
    <source>
        <dbReference type="ARBA" id="ARBA00022692"/>
    </source>
</evidence>
<dbReference type="KEGG" id="goq:ACH46_18565"/>
<proteinExistence type="predicted"/>
<dbReference type="PANTHER" id="PTHR30482:SF20">
    <property type="entry name" value="HIGH-AFFINITY BRANCHED-CHAIN AMINO ACID TRANSPORT SYSTEM PERMEASE PROTEIN LIVM"/>
    <property type="match status" value="1"/>
</dbReference>
<dbReference type="Pfam" id="PF02653">
    <property type="entry name" value="BPD_transp_2"/>
    <property type="match status" value="1"/>
</dbReference>
<name>A0A0N9MSP4_9ACTN</name>
<evidence type="ECO:0000256" key="6">
    <source>
        <dbReference type="SAM" id="Phobius"/>
    </source>
</evidence>
<keyword evidence="4 6" id="KW-1133">Transmembrane helix</keyword>
<dbReference type="GO" id="GO:0005886">
    <property type="term" value="C:plasma membrane"/>
    <property type="evidence" value="ECO:0007669"/>
    <property type="project" value="UniProtKB-SubCell"/>
</dbReference>
<evidence type="ECO:0000256" key="2">
    <source>
        <dbReference type="ARBA" id="ARBA00022475"/>
    </source>
</evidence>
<dbReference type="InterPro" id="IPR043428">
    <property type="entry name" value="LivM-like"/>
</dbReference>
<dbReference type="PANTHER" id="PTHR30482">
    <property type="entry name" value="HIGH-AFFINITY BRANCHED-CHAIN AMINO ACID TRANSPORT SYSTEM PERMEASE"/>
    <property type="match status" value="1"/>
</dbReference>
<feature type="transmembrane region" description="Helical" evidence="6">
    <location>
        <begin position="49"/>
        <end position="67"/>
    </location>
</feature>
<evidence type="ECO:0000256" key="5">
    <source>
        <dbReference type="ARBA" id="ARBA00023136"/>
    </source>
</evidence>
<protein>
    <recommendedName>
        <fullName evidence="9">ABC transporter permease</fullName>
    </recommendedName>
</protein>
<comment type="subcellular location">
    <subcellularLocation>
        <location evidence="1">Cell membrane</location>
        <topology evidence="1">Multi-pass membrane protein</topology>
    </subcellularLocation>
</comment>
<feature type="transmembrane region" description="Helical" evidence="6">
    <location>
        <begin position="227"/>
        <end position="246"/>
    </location>
</feature>
<keyword evidence="5 6" id="KW-0472">Membrane</keyword>
<feature type="transmembrane region" description="Helical" evidence="6">
    <location>
        <begin position="103"/>
        <end position="122"/>
    </location>
</feature>
<dbReference type="STRING" id="1136941.ACH46_18565"/>
<organism evidence="7 8">
    <name type="scientific">Gordonia phthalatica</name>
    <dbReference type="NCBI Taxonomy" id="1136941"/>
    <lineage>
        <taxon>Bacteria</taxon>
        <taxon>Bacillati</taxon>
        <taxon>Actinomycetota</taxon>
        <taxon>Actinomycetes</taxon>
        <taxon>Mycobacteriales</taxon>
        <taxon>Gordoniaceae</taxon>
        <taxon>Gordonia</taxon>
    </lineage>
</organism>
<evidence type="ECO:0008006" key="9">
    <source>
        <dbReference type="Google" id="ProtNLM"/>
    </source>
</evidence>
<evidence type="ECO:0000313" key="7">
    <source>
        <dbReference type="EMBL" id="ALG86129.1"/>
    </source>
</evidence>
<reference evidence="7 8" key="2">
    <citation type="journal article" date="2017" name="Int. J. Syst. Evol. Microbiol.">
        <title>Gordonia phthalatica sp. nov., a di-n-butyl phthalate-degrading bacterium isolated from activated sludge.</title>
        <authorList>
            <person name="Jin D."/>
            <person name="Kong X."/>
            <person name="Jia M."/>
            <person name="Yu X."/>
            <person name="Wang X."/>
            <person name="Zhuang X."/>
            <person name="Deng Y."/>
            <person name="Bai Z."/>
        </authorList>
    </citation>
    <scope>NUCLEOTIDE SEQUENCE [LARGE SCALE GENOMIC DNA]</scope>
    <source>
        <strain evidence="7 8">QH-11</strain>
    </source>
</reference>
<feature type="transmembrane region" description="Helical" evidence="6">
    <location>
        <begin position="297"/>
        <end position="322"/>
    </location>
</feature>
<evidence type="ECO:0000313" key="8">
    <source>
        <dbReference type="Proteomes" id="UP000063789"/>
    </source>
</evidence>
<dbReference type="GO" id="GO:0015658">
    <property type="term" value="F:branched-chain amino acid transmembrane transporter activity"/>
    <property type="evidence" value="ECO:0007669"/>
    <property type="project" value="InterPro"/>
</dbReference>
<evidence type="ECO:0000256" key="4">
    <source>
        <dbReference type="ARBA" id="ARBA00022989"/>
    </source>
</evidence>
<feature type="transmembrane region" description="Helical" evidence="6">
    <location>
        <begin position="202"/>
        <end position="221"/>
    </location>
</feature>
<evidence type="ECO:0000256" key="1">
    <source>
        <dbReference type="ARBA" id="ARBA00004651"/>
    </source>
</evidence>
<dbReference type="CDD" id="cd06581">
    <property type="entry name" value="TM_PBP1_LivM_like"/>
    <property type="match status" value="1"/>
</dbReference>
<dbReference type="InterPro" id="IPR001851">
    <property type="entry name" value="ABC_transp_permease"/>
</dbReference>
<keyword evidence="8" id="KW-1185">Reference proteome</keyword>
<reference evidence="8" key="1">
    <citation type="submission" date="2015-06" db="EMBL/GenBank/DDBJ databases">
        <title>Complete genome sequence and metabolic analysis of phthalate degradation pathway in Gordonia sp. QH-11.</title>
        <authorList>
            <person name="Jin D."/>
            <person name="Kong X."/>
            <person name="Bai Z."/>
        </authorList>
    </citation>
    <scope>NUCLEOTIDE SEQUENCE [LARGE SCALE GENOMIC DNA]</scope>
    <source>
        <strain evidence="8">QH-11</strain>
    </source>
</reference>
<gene>
    <name evidence="7" type="ORF">ACH46_18565</name>
</gene>
<dbReference type="Proteomes" id="UP000063789">
    <property type="component" value="Chromosome"/>
</dbReference>
<feature type="transmembrane region" description="Helical" evidence="6">
    <location>
        <begin position="79"/>
        <end position="97"/>
    </location>
</feature>
<sequence length="350" mass="35839">MTTATSPSTATNAPRPAPQTRLLTRGALPLAALVVAILIPFVVPSQMSLLVTVGIFYLASIGLTPLIGQAGQVSLGQTLFMAIGGYGAAVLTMKLHVPTAVAAVLLAVLSGIVALVFGAGFLRLRGYYFALATLGLAVATASLSTAWTSVTGGPSGTAGIPSLQFGSVVVFSDTANYYLLLALGLAAAWITSNLRNSQTGRALAAVGNDSIAAGMLGIQASHYKAKAFAVSAVTASLAGSLYAFYLRYFSPEMVNVTIAFSIVIMVAIGGSRSAVGPLIGALLIQGLPQVGQTFSNWMPLVAGVVLIIVMTYFPSGLWGAILSGIASVKHRLTPRTTAPDVSPNGSETHR</sequence>
<keyword evidence="3 6" id="KW-0812">Transmembrane</keyword>
<dbReference type="AlphaFoldDB" id="A0A0N9MSP4"/>
<feature type="transmembrane region" description="Helical" evidence="6">
    <location>
        <begin position="22"/>
        <end position="43"/>
    </location>
</feature>